<evidence type="ECO:0000256" key="2">
    <source>
        <dbReference type="SAM" id="MobiDB-lite"/>
    </source>
</evidence>
<dbReference type="PANTHER" id="PTHR37984">
    <property type="entry name" value="PROTEIN CBG26694"/>
    <property type="match status" value="1"/>
</dbReference>
<accession>A0A672K8Z9</accession>
<dbReference type="GO" id="GO:0003824">
    <property type="term" value="F:catalytic activity"/>
    <property type="evidence" value="ECO:0007669"/>
    <property type="project" value="UniProtKB-KW"/>
</dbReference>
<evidence type="ECO:0000313" key="5">
    <source>
        <dbReference type="Proteomes" id="UP000472262"/>
    </source>
</evidence>
<feature type="compositionally biased region" description="Basic and acidic residues" evidence="2">
    <location>
        <begin position="24"/>
        <end position="39"/>
    </location>
</feature>
<name>A0A672K8Z9_SINGR</name>
<dbReference type="PANTHER" id="PTHR37984:SF5">
    <property type="entry name" value="PROTEIN NYNRIN-LIKE"/>
    <property type="match status" value="1"/>
</dbReference>
<dbReference type="Pfam" id="PF17919">
    <property type="entry name" value="RT_RNaseH_2"/>
    <property type="match status" value="1"/>
</dbReference>
<keyword evidence="5" id="KW-1185">Reference proteome</keyword>
<dbReference type="InterPro" id="IPR043502">
    <property type="entry name" value="DNA/RNA_pol_sf"/>
</dbReference>
<keyword evidence="1" id="KW-0511">Multifunctional enzyme</keyword>
<dbReference type="AlphaFoldDB" id="A0A672K8Z9"/>
<feature type="domain" description="Reverse transcriptase/retrotransposon-derived protein RNase H-like" evidence="3">
    <location>
        <begin position="67"/>
        <end position="150"/>
    </location>
</feature>
<reference evidence="4" key="1">
    <citation type="submission" date="2025-08" db="UniProtKB">
        <authorList>
            <consortium name="Ensembl"/>
        </authorList>
    </citation>
    <scope>IDENTIFICATION</scope>
</reference>
<evidence type="ECO:0000259" key="3">
    <source>
        <dbReference type="Pfam" id="PF17919"/>
    </source>
</evidence>
<sequence>AFSETHLGRQEVKFLGHIISESGVRPDPDQSGAGDERTIHHQRNSQLPWYEGQGTEGPSVKKIHWGWGKAQQEAFSELKLELSSTPVLALYNPNKELKLSADASSYGLGEVLLLKEEELWKPVAYASCSLTPTEQQYAQGQKEALVLTWGSSLASDSEEAGCKLQHTSPRKTTQSPFLRSESLDHRH</sequence>
<evidence type="ECO:0000313" key="4">
    <source>
        <dbReference type="Ensembl" id="ENSSGRP00000007823.1"/>
    </source>
</evidence>
<proteinExistence type="predicted"/>
<feature type="compositionally biased region" description="Polar residues" evidence="2">
    <location>
        <begin position="165"/>
        <end position="177"/>
    </location>
</feature>
<feature type="region of interest" description="Disordered" evidence="2">
    <location>
        <begin position="160"/>
        <end position="187"/>
    </location>
</feature>
<evidence type="ECO:0000256" key="1">
    <source>
        <dbReference type="ARBA" id="ARBA00023268"/>
    </source>
</evidence>
<dbReference type="InParanoid" id="A0A672K8Z9"/>
<protein>
    <recommendedName>
        <fullName evidence="3">Reverse transcriptase/retrotransposon-derived protein RNase H-like domain-containing protein</fullName>
    </recommendedName>
</protein>
<dbReference type="Proteomes" id="UP000472262">
    <property type="component" value="Unassembled WGS sequence"/>
</dbReference>
<organism evidence="4 5">
    <name type="scientific">Sinocyclocheilus grahami</name>
    <name type="common">Dianchi golden-line fish</name>
    <name type="synonym">Barbus grahami</name>
    <dbReference type="NCBI Taxonomy" id="75366"/>
    <lineage>
        <taxon>Eukaryota</taxon>
        <taxon>Metazoa</taxon>
        <taxon>Chordata</taxon>
        <taxon>Craniata</taxon>
        <taxon>Vertebrata</taxon>
        <taxon>Euteleostomi</taxon>
        <taxon>Actinopterygii</taxon>
        <taxon>Neopterygii</taxon>
        <taxon>Teleostei</taxon>
        <taxon>Ostariophysi</taxon>
        <taxon>Cypriniformes</taxon>
        <taxon>Cyprinidae</taxon>
        <taxon>Cyprininae</taxon>
        <taxon>Sinocyclocheilus</taxon>
    </lineage>
</organism>
<dbReference type="InterPro" id="IPR041577">
    <property type="entry name" value="RT_RNaseH_2"/>
</dbReference>
<dbReference type="InterPro" id="IPR050951">
    <property type="entry name" value="Retrovirus_Pol_polyprotein"/>
</dbReference>
<reference evidence="4" key="2">
    <citation type="submission" date="2025-09" db="UniProtKB">
        <authorList>
            <consortium name="Ensembl"/>
        </authorList>
    </citation>
    <scope>IDENTIFICATION</scope>
</reference>
<dbReference type="Ensembl" id="ENSSGRT00000008536.1">
    <property type="protein sequence ID" value="ENSSGRP00000007823.1"/>
    <property type="gene ID" value="ENSSGRG00000005343.1"/>
</dbReference>
<feature type="region of interest" description="Disordered" evidence="2">
    <location>
        <begin position="21"/>
        <end position="40"/>
    </location>
</feature>
<dbReference type="SUPFAM" id="SSF56672">
    <property type="entry name" value="DNA/RNA polymerases"/>
    <property type="match status" value="1"/>
</dbReference>